<protein>
    <submittedName>
        <fullName evidence="2">NADPH-dependent aldo-keto reductase, chloroplastic</fullName>
    </submittedName>
</protein>
<accession>A0A438HSK8</accession>
<dbReference type="SUPFAM" id="SSF51430">
    <property type="entry name" value="NAD(P)-linked oxidoreductase"/>
    <property type="match status" value="1"/>
</dbReference>
<sequence length="185" mass="20819">MKKSSVVTKPENLIQPDIPSTWRAMEALYDSGKVRAIGVSNLSTKKLGDLLEIARVPPPVDQVECPPSWDQRKLRAFWVFTFGSPGTVTLKSEVLKHPVLNIVAEKLEDLPHRLLFAGACKWVIACFPRASRFFSSLPRSIPLSSWLLVIVDWQDLTQKAAIPMRPSAPTRQLRNFGMVRSDRTI</sequence>
<organism evidence="2 3">
    <name type="scientific">Vitis vinifera</name>
    <name type="common">Grape</name>
    <dbReference type="NCBI Taxonomy" id="29760"/>
    <lineage>
        <taxon>Eukaryota</taxon>
        <taxon>Viridiplantae</taxon>
        <taxon>Streptophyta</taxon>
        <taxon>Embryophyta</taxon>
        <taxon>Tracheophyta</taxon>
        <taxon>Spermatophyta</taxon>
        <taxon>Magnoliopsida</taxon>
        <taxon>eudicotyledons</taxon>
        <taxon>Gunneridae</taxon>
        <taxon>Pentapetalae</taxon>
        <taxon>rosids</taxon>
        <taxon>Vitales</taxon>
        <taxon>Vitaceae</taxon>
        <taxon>Viteae</taxon>
        <taxon>Vitis</taxon>
    </lineage>
</organism>
<gene>
    <name evidence="2" type="primary">AKR4C9_13</name>
    <name evidence="2" type="ORF">CK203_033722</name>
</gene>
<reference evidence="2 3" key="1">
    <citation type="journal article" date="2018" name="PLoS Genet.">
        <title>Population sequencing reveals clonal diversity and ancestral inbreeding in the grapevine cultivar Chardonnay.</title>
        <authorList>
            <person name="Roach M.J."/>
            <person name="Johnson D.L."/>
            <person name="Bohlmann J."/>
            <person name="van Vuuren H.J."/>
            <person name="Jones S.J."/>
            <person name="Pretorius I.S."/>
            <person name="Schmidt S.A."/>
            <person name="Borneman A.R."/>
        </authorList>
    </citation>
    <scope>NUCLEOTIDE SEQUENCE [LARGE SCALE GENOMIC DNA]</scope>
    <source>
        <strain evidence="3">cv. Chardonnay</strain>
        <tissue evidence="2">Leaf</tissue>
    </source>
</reference>
<dbReference type="Pfam" id="PF00248">
    <property type="entry name" value="Aldo_ket_red"/>
    <property type="match status" value="1"/>
</dbReference>
<evidence type="ECO:0000259" key="1">
    <source>
        <dbReference type="Pfam" id="PF00248"/>
    </source>
</evidence>
<dbReference type="InterPro" id="IPR036812">
    <property type="entry name" value="NAD(P)_OxRdtase_dom_sf"/>
</dbReference>
<dbReference type="InterPro" id="IPR020471">
    <property type="entry name" value="AKR"/>
</dbReference>
<proteinExistence type="predicted"/>
<dbReference type="AlphaFoldDB" id="A0A438HSK8"/>
<dbReference type="Proteomes" id="UP000288805">
    <property type="component" value="Unassembled WGS sequence"/>
</dbReference>
<evidence type="ECO:0000313" key="3">
    <source>
        <dbReference type="Proteomes" id="UP000288805"/>
    </source>
</evidence>
<name>A0A438HSK8_VITVI</name>
<dbReference type="EMBL" id="QGNW01000184">
    <property type="protein sequence ID" value="RVW87454.1"/>
    <property type="molecule type" value="Genomic_DNA"/>
</dbReference>
<dbReference type="PRINTS" id="PR00069">
    <property type="entry name" value="ALDKETRDTASE"/>
</dbReference>
<dbReference type="GO" id="GO:0016491">
    <property type="term" value="F:oxidoreductase activity"/>
    <property type="evidence" value="ECO:0007669"/>
    <property type="project" value="InterPro"/>
</dbReference>
<feature type="domain" description="NADP-dependent oxidoreductase" evidence="1">
    <location>
        <begin position="18"/>
        <end position="73"/>
    </location>
</feature>
<comment type="caution">
    <text evidence="2">The sequence shown here is derived from an EMBL/GenBank/DDBJ whole genome shotgun (WGS) entry which is preliminary data.</text>
</comment>
<dbReference type="PANTHER" id="PTHR11732">
    <property type="entry name" value="ALDO/KETO REDUCTASE"/>
    <property type="match status" value="1"/>
</dbReference>
<evidence type="ECO:0000313" key="2">
    <source>
        <dbReference type="EMBL" id="RVW87454.1"/>
    </source>
</evidence>
<dbReference type="InterPro" id="IPR023210">
    <property type="entry name" value="NADP_OxRdtase_dom"/>
</dbReference>
<dbReference type="Gene3D" id="3.20.20.100">
    <property type="entry name" value="NADP-dependent oxidoreductase domain"/>
    <property type="match status" value="1"/>
</dbReference>